<evidence type="ECO:0000256" key="1">
    <source>
        <dbReference type="ARBA" id="ARBA00022468"/>
    </source>
</evidence>
<dbReference type="Proteomes" id="UP001231189">
    <property type="component" value="Unassembled WGS sequence"/>
</dbReference>
<dbReference type="PANTHER" id="PTHR23177">
    <property type="entry name" value="MKIAA1688 PROTEIN"/>
    <property type="match status" value="1"/>
</dbReference>
<protein>
    <submittedName>
        <fullName evidence="2">Uncharacterized protein</fullName>
    </submittedName>
</protein>
<comment type="caution">
    <text evidence="2">The sequence shown here is derived from an EMBL/GenBank/DDBJ whole genome shotgun (WGS) entry which is preliminary data.</text>
</comment>
<evidence type="ECO:0000313" key="3">
    <source>
        <dbReference type="Proteomes" id="UP001231189"/>
    </source>
</evidence>
<sequence length="138" mass="15732">MDRRHVCNKTAFGLSTERCSASMTPREIMSRQSCRWQRRLYSQGRLATEGLLHMAANGTEEQCVRHRLDLAGIILEYDDDGAAVDVHHHAGLIKEWFMELPCALLEVLLEEEVAWCVSEEEAWGLCRKFALAKDALLD</sequence>
<name>A0AAD8VLV2_LOLMU</name>
<dbReference type="PANTHER" id="PTHR23177:SF33">
    <property type="entry name" value="OS01G0967200 PROTEIN"/>
    <property type="match status" value="1"/>
</dbReference>
<accession>A0AAD8VLV2</accession>
<keyword evidence="1" id="KW-0343">GTPase activation</keyword>
<dbReference type="InterPro" id="IPR008936">
    <property type="entry name" value="Rho_GTPase_activation_prot"/>
</dbReference>
<gene>
    <name evidence="2" type="ORF">QYE76_033158</name>
</gene>
<dbReference type="AlphaFoldDB" id="A0AAD8VLV2"/>
<proteinExistence type="predicted"/>
<reference evidence="2" key="1">
    <citation type="submission" date="2023-07" db="EMBL/GenBank/DDBJ databases">
        <title>A chromosome-level genome assembly of Lolium multiflorum.</title>
        <authorList>
            <person name="Chen Y."/>
            <person name="Copetti D."/>
            <person name="Kolliker R."/>
            <person name="Studer B."/>
        </authorList>
    </citation>
    <scope>NUCLEOTIDE SEQUENCE</scope>
    <source>
        <strain evidence="2">02402/16</strain>
        <tissue evidence="2">Leaf</tissue>
    </source>
</reference>
<organism evidence="2 3">
    <name type="scientific">Lolium multiflorum</name>
    <name type="common">Italian ryegrass</name>
    <name type="synonym">Lolium perenne subsp. multiflorum</name>
    <dbReference type="NCBI Taxonomy" id="4521"/>
    <lineage>
        <taxon>Eukaryota</taxon>
        <taxon>Viridiplantae</taxon>
        <taxon>Streptophyta</taxon>
        <taxon>Embryophyta</taxon>
        <taxon>Tracheophyta</taxon>
        <taxon>Spermatophyta</taxon>
        <taxon>Magnoliopsida</taxon>
        <taxon>Liliopsida</taxon>
        <taxon>Poales</taxon>
        <taxon>Poaceae</taxon>
        <taxon>BOP clade</taxon>
        <taxon>Pooideae</taxon>
        <taxon>Poodae</taxon>
        <taxon>Poeae</taxon>
        <taxon>Poeae Chloroplast Group 2 (Poeae type)</taxon>
        <taxon>Loliodinae</taxon>
        <taxon>Loliinae</taxon>
        <taxon>Lolium</taxon>
    </lineage>
</organism>
<dbReference type="InterPro" id="IPR044785">
    <property type="entry name" value="RopGAP1-5"/>
</dbReference>
<dbReference type="SUPFAM" id="SSF48350">
    <property type="entry name" value="GTPase activation domain, GAP"/>
    <property type="match status" value="1"/>
</dbReference>
<dbReference type="GO" id="GO:0005096">
    <property type="term" value="F:GTPase activator activity"/>
    <property type="evidence" value="ECO:0007669"/>
    <property type="project" value="UniProtKB-KW"/>
</dbReference>
<dbReference type="Gene3D" id="1.10.555.10">
    <property type="entry name" value="Rho GTPase activation protein"/>
    <property type="match status" value="1"/>
</dbReference>
<keyword evidence="3" id="KW-1185">Reference proteome</keyword>
<evidence type="ECO:0000313" key="2">
    <source>
        <dbReference type="EMBL" id="KAK1609485.1"/>
    </source>
</evidence>
<dbReference type="EMBL" id="JAUUTY010000007">
    <property type="protein sequence ID" value="KAK1609485.1"/>
    <property type="molecule type" value="Genomic_DNA"/>
</dbReference>